<organism evidence="13 14">
    <name type="scientific">Shewanella gelidii</name>
    <dbReference type="NCBI Taxonomy" id="1642821"/>
    <lineage>
        <taxon>Bacteria</taxon>
        <taxon>Pseudomonadati</taxon>
        <taxon>Pseudomonadota</taxon>
        <taxon>Gammaproteobacteria</taxon>
        <taxon>Alteromonadales</taxon>
        <taxon>Shewanellaceae</taxon>
        <taxon>Shewanella</taxon>
    </lineage>
</organism>
<evidence type="ECO:0000256" key="10">
    <source>
        <dbReference type="ARBA" id="ARBA00023186"/>
    </source>
</evidence>
<dbReference type="SUPFAM" id="SSF89392">
    <property type="entry name" value="Prokaryotic lipoproteins and lipoprotein localization factors"/>
    <property type="match status" value="1"/>
</dbReference>
<comment type="subunit">
    <text evidence="3">Monomer.</text>
</comment>
<dbReference type="EMBL" id="BMPZ01000002">
    <property type="protein sequence ID" value="GGI72403.1"/>
    <property type="molecule type" value="Genomic_DNA"/>
</dbReference>
<protein>
    <recommendedName>
        <fullName evidence="4">Outer-membrane lipoprotein LolB</fullName>
    </recommendedName>
</protein>
<comment type="similarity">
    <text evidence="2">Belongs to the LolB family.</text>
</comment>
<evidence type="ECO:0000256" key="3">
    <source>
        <dbReference type="ARBA" id="ARBA00011245"/>
    </source>
</evidence>
<evidence type="ECO:0000313" key="13">
    <source>
        <dbReference type="EMBL" id="GGI72403.1"/>
    </source>
</evidence>
<evidence type="ECO:0000256" key="2">
    <source>
        <dbReference type="ARBA" id="ARBA00009696"/>
    </source>
</evidence>
<comment type="caution">
    <text evidence="13">The sequence shown here is derived from an EMBL/GenBank/DDBJ whole genome shotgun (WGS) entry which is preliminary data.</text>
</comment>
<proteinExistence type="inferred from homology"/>
<keyword evidence="6" id="KW-0732">Signal</keyword>
<evidence type="ECO:0000313" key="14">
    <source>
        <dbReference type="Proteomes" id="UP000613743"/>
    </source>
</evidence>
<sequence>MTSASQAVAWELKGKLAVKTQTDKANTNLYWLHTPEADELRLTSVLGTTLLLLKSTNTSAMLMVDGKEYHGNNAHQLLYSLTGWSLPLSQMPLWVTGQTSAQDQVISRDAHRRPVQLHTLGSPQWQIKYTSWQTLSGAEIPRLLTMKNDKTRLKIQVNQWQALSN</sequence>
<evidence type="ECO:0000256" key="1">
    <source>
        <dbReference type="ARBA" id="ARBA00004459"/>
    </source>
</evidence>
<dbReference type="GO" id="GO:0015031">
    <property type="term" value="P:protein transport"/>
    <property type="evidence" value="ECO:0007669"/>
    <property type="project" value="UniProtKB-KW"/>
</dbReference>
<evidence type="ECO:0000256" key="6">
    <source>
        <dbReference type="ARBA" id="ARBA00022729"/>
    </source>
</evidence>
<evidence type="ECO:0000256" key="12">
    <source>
        <dbReference type="ARBA" id="ARBA00023288"/>
    </source>
</evidence>
<comment type="subcellular location">
    <subcellularLocation>
        <location evidence="1">Cell outer membrane</location>
        <topology evidence="1">Lipid-anchor</topology>
    </subcellularLocation>
</comment>
<keyword evidence="9" id="KW-0564">Palmitate</keyword>
<evidence type="ECO:0000256" key="8">
    <source>
        <dbReference type="ARBA" id="ARBA00023136"/>
    </source>
</evidence>
<keyword evidence="5" id="KW-0813">Transport</keyword>
<evidence type="ECO:0000256" key="11">
    <source>
        <dbReference type="ARBA" id="ARBA00023237"/>
    </source>
</evidence>
<evidence type="ECO:0000256" key="9">
    <source>
        <dbReference type="ARBA" id="ARBA00023139"/>
    </source>
</evidence>
<dbReference type="GO" id="GO:0009279">
    <property type="term" value="C:cell outer membrane"/>
    <property type="evidence" value="ECO:0007669"/>
    <property type="project" value="UniProtKB-SubCell"/>
</dbReference>
<keyword evidence="11" id="KW-0998">Cell outer membrane</keyword>
<dbReference type="NCBIfam" id="TIGR00548">
    <property type="entry name" value="lolB"/>
    <property type="match status" value="1"/>
</dbReference>
<evidence type="ECO:0000256" key="4">
    <source>
        <dbReference type="ARBA" id="ARBA00016202"/>
    </source>
</evidence>
<name>A0A917JKY2_9GAMM</name>
<dbReference type="Proteomes" id="UP000613743">
    <property type="component" value="Unassembled WGS sequence"/>
</dbReference>
<dbReference type="Gene3D" id="2.50.20.10">
    <property type="entry name" value="Lipoprotein localisation LolA/LolB/LppX"/>
    <property type="match status" value="1"/>
</dbReference>
<evidence type="ECO:0000256" key="5">
    <source>
        <dbReference type="ARBA" id="ARBA00022448"/>
    </source>
</evidence>
<dbReference type="RefSeq" id="WP_229779724.1">
    <property type="nucleotide sequence ID" value="NZ_BMPZ01000002.1"/>
</dbReference>
<dbReference type="Pfam" id="PF03550">
    <property type="entry name" value="LolB"/>
    <property type="match status" value="1"/>
</dbReference>
<keyword evidence="8" id="KW-0472">Membrane</keyword>
<keyword evidence="12 13" id="KW-0449">Lipoprotein</keyword>
<keyword evidence="14" id="KW-1185">Reference proteome</keyword>
<evidence type="ECO:0000256" key="7">
    <source>
        <dbReference type="ARBA" id="ARBA00022927"/>
    </source>
</evidence>
<dbReference type="InterPro" id="IPR004565">
    <property type="entry name" value="OM_lipoprot_LolB"/>
</dbReference>
<keyword evidence="7" id="KW-0653">Protein transport</keyword>
<dbReference type="InterPro" id="IPR029046">
    <property type="entry name" value="LolA/LolB/LppX"/>
</dbReference>
<keyword evidence="10" id="KW-0143">Chaperone</keyword>
<reference evidence="13" key="1">
    <citation type="journal article" date="2014" name="Int. J. Syst. Evol. Microbiol.">
        <title>Complete genome sequence of Corynebacterium casei LMG S-19264T (=DSM 44701T), isolated from a smear-ripened cheese.</title>
        <authorList>
            <consortium name="US DOE Joint Genome Institute (JGI-PGF)"/>
            <person name="Walter F."/>
            <person name="Albersmeier A."/>
            <person name="Kalinowski J."/>
            <person name="Ruckert C."/>
        </authorList>
    </citation>
    <scope>NUCLEOTIDE SEQUENCE</scope>
    <source>
        <strain evidence="13">JCM 30804</strain>
    </source>
</reference>
<reference evidence="13" key="2">
    <citation type="submission" date="2020-09" db="EMBL/GenBank/DDBJ databases">
        <authorList>
            <person name="Sun Q."/>
            <person name="Ohkuma M."/>
        </authorList>
    </citation>
    <scope>NUCLEOTIDE SEQUENCE</scope>
    <source>
        <strain evidence="13">JCM 30804</strain>
    </source>
</reference>
<gene>
    <name evidence="13" type="primary">lolB</name>
    <name evidence="13" type="ORF">GCM10009332_07230</name>
</gene>
<dbReference type="AlphaFoldDB" id="A0A917JKY2"/>
<accession>A0A917JKY2</accession>
<dbReference type="CDD" id="cd16326">
    <property type="entry name" value="LolB"/>
    <property type="match status" value="1"/>
</dbReference>